<dbReference type="PANTHER" id="PTHR45527:SF1">
    <property type="entry name" value="FATTY ACID SYNTHASE"/>
    <property type="match status" value="1"/>
</dbReference>
<evidence type="ECO:0000259" key="3">
    <source>
        <dbReference type="Pfam" id="PF05064"/>
    </source>
</evidence>
<dbReference type="InterPro" id="IPR000873">
    <property type="entry name" value="AMP-dep_synth/lig_dom"/>
</dbReference>
<name>A0A1I7X5Z2_HETBA</name>
<evidence type="ECO:0000259" key="2">
    <source>
        <dbReference type="Pfam" id="PF00501"/>
    </source>
</evidence>
<feature type="domain" description="AMP-dependent synthetase/ligase" evidence="2">
    <location>
        <begin position="381"/>
        <end position="656"/>
    </location>
</feature>
<dbReference type="Gene3D" id="3.40.50.720">
    <property type="entry name" value="NAD(P)-binding Rossmann-like Domain"/>
    <property type="match status" value="1"/>
</dbReference>
<dbReference type="GO" id="GO:0005643">
    <property type="term" value="C:nuclear pore"/>
    <property type="evidence" value="ECO:0007669"/>
    <property type="project" value="UniProtKB-ARBA"/>
</dbReference>
<dbReference type="Proteomes" id="UP000095283">
    <property type="component" value="Unplaced"/>
</dbReference>
<accession>A0A1I7X5Z2</accession>
<dbReference type="PANTHER" id="PTHR45527">
    <property type="entry name" value="NONRIBOSOMAL PEPTIDE SYNTHETASE"/>
    <property type="match status" value="1"/>
</dbReference>
<dbReference type="InterPro" id="IPR007758">
    <property type="entry name" value="Nucleoporin_NSP1_C"/>
</dbReference>
<dbReference type="GO" id="GO:0044550">
    <property type="term" value="P:secondary metabolite biosynthetic process"/>
    <property type="evidence" value="ECO:0007669"/>
    <property type="project" value="TreeGrafter"/>
</dbReference>
<dbReference type="Gene3D" id="3.40.50.12780">
    <property type="entry name" value="N-terminal domain of ligase-like"/>
    <property type="match status" value="1"/>
</dbReference>
<dbReference type="PROSITE" id="PS00455">
    <property type="entry name" value="AMP_BINDING"/>
    <property type="match status" value="1"/>
</dbReference>
<dbReference type="SUPFAM" id="SSF56801">
    <property type="entry name" value="Acetyl-CoA synthetase-like"/>
    <property type="match status" value="1"/>
</dbReference>
<reference evidence="5" key="1">
    <citation type="submission" date="2016-11" db="UniProtKB">
        <authorList>
            <consortium name="WormBaseParasite"/>
        </authorList>
    </citation>
    <scope>IDENTIFICATION</scope>
</reference>
<dbReference type="GO" id="GO:0043041">
    <property type="term" value="P:amino acid activation for nonribosomal peptide biosynthetic process"/>
    <property type="evidence" value="ECO:0007669"/>
    <property type="project" value="TreeGrafter"/>
</dbReference>
<evidence type="ECO:0000256" key="1">
    <source>
        <dbReference type="SAM" id="Coils"/>
    </source>
</evidence>
<feature type="domain" description="Nucleoporin NSP1-like C-terminal" evidence="3">
    <location>
        <begin position="1337"/>
        <end position="1423"/>
    </location>
</feature>
<dbReference type="Pfam" id="PF13634">
    <property type="entry name" value="Nucleoporin_FG"/>
    <property type="match status" value="5"/>
</dbReference>
<dbReference type="Gene3D" id="1.20.5.170">
    <property type="match status" value="1"/>
</dbReference>
<feature type="coiled-coil region" evidence="1">
    <location>
        <begin position="1374"/>
        <end position="1422"/>
    </location>
</feature>
<organism evidence="4 5">
    <name type="scientific">Heterorhabditis bacteriophora</name>
    <name type="common">Entomopathogenic nematode worm</name>
    <dbReference type="NCBI Taxonomy" id="37862"/>
    <lineage>
        <taxon>Eukaryota</taxon>
        <taxon>Metazoa</taxon>
        <taxon>Ecdysozoa</taxon>
        <taxon>Nematoda</taxon>
        <taxon>Chromadorea</taxon>
        <taxon>Rhabditida</taxon>
        <taxon>Rhabditina</taxon>
        <taxon>Rhabditomorpha</taxon>
        <taxon>Strongyloidea</taxon>
        <taxon>Heterorhabditidae</taxon>
        <taxon>Heterorhabditis</taxon>
    </lineage>
</organism>
<evidence type="ECO:0000313" key="4">
    <source>
        <dbReference type="Proteomes" id="UP000095283"/>
    </source>
</evidence>
<proteinExistence type="predicted"/>
<dbReference type="Gene3D" id="1.10.1200.10">
    <property type="entry name" value="ACP-like"/>
    <property type="match status" value="1"/>
</dbReference>
<evidence type="ECO:0000313" key="5">
    <source>
        <dbReference type="WBParaSite" id="Hba_12890"/>
    </source>
</evidence>
<dbReference type="InterPro" id="IPR025574">
    <property type="entry name" value="Nucleoporin_FG_rpt"/>
</dbReference>
<dbReference type="Pfam" id="PF05064">
    <property type="entry name" value="Nsp1_C"/>
    <property type="match status" value="1"/>
</dbReference>
<dbReference type="WBParaSite" id="Hba_12890">
    <property type="protein sequence ID" value="Hba_12890"/>
    <property type="gene ID" value="Hba_12890"/>
</dbReference>
<dbReference type="InterPro" id="IPR020845">
    <property type="entry name" value="AMP-binding_CS"/>
</dbReference>
<keyword evidence="1" id="KW-0175">Coiled coil</keyword>
<sequence>MTSSLSSVLAIQGSEDYSAANLFMDSLALNGHPRIRNIQAVQWPAWNDAGMFKSYGPSPINDILRKNAISTQKGRNLRSMIEKKQLGHATDISNTTNLTQPSRKLLVMDIWKEALLTDITISSNFFDLGGNSLTALQEVLSLTESYQDINCQEIEASKFNDIIKEEMEFNFRLDKIPLRIRWLRIDQDHILIFNQHHILTDVCEYAQYQQNNLDFTVELNELKDALRNKKATQIPATISSTSRRLPSYKKINQIIPSNIAHNIKLLAKEYHTTDFVITLSVYILTLRKWKMDIDEDEIIIGCPVAGRCENVKDLIGPQYDIPKMSLMKQIVLQLNMSQEDLAIRGIDFSMTYSTLKVILVNYTTWIINEFAKKTGCLLRIDDVVIINMPPNDSVIAILAVLLTGAAYAPIDPSWPHAKKRSIISNVSGSLVLNQEIQKVISTMEYKDMTKSTRIFNKNHVYDVIYVIHTSGSTGEPKGVVLTHDNVNSLLCGATRETLIRPRHSVFHSVNTVFDVSVVNIIGSMVNGSKLYLHDDLRDIPYEIFSKKCDFAFLTSATFNSLQYRDIQQLECIEKLFVGGESIHDRNLLSALSLGIHVTQIYGPTEGTVWSLTAKCKMMEGVGSVIGKPVQNEECWITDRLPQGELVLSGSKVARGYIGNNKEKKFKTICGKRCYYTGDLVGEQYGTFSYKGRLDNQIAVHTGSIQPFLVGHSMGGTISREMVPELKMWGYEKVFAHLPDSGLRINRALRLAEILRSHHITRSDIKIYLFKSCELGDATFRTTVRMFGSGGSGFGTKPLFGSTSTASTTIAQFNFGTNNKAKQTSAGGGLFGIPPVTTSTVTSGLVGSSTTMTSSGSLFPLASTVTSTSSGLFGSSFLTSAPGGLFSSTVTSSTTQTGGLFTSTPASSAVSHMSSGGVFGLSAATQNPTTTAQTISNGIFGTSTVTTAASAPSGLFGGASTTAQPATGGLFGTLPIATSTSTPGLFGSSAVFSSAPLGSTSSLFGTIAPTSLATSVPGGLFSNTVTSSAGQTSIFSSIPGSSTPQIPSSGIFGSSTGVPSSSQTLSSGIFGTSTFTTAASAASGIFGASTVTTTVSAPSGIFGASTVTTAASAPSGIFGTSTVTTAASAPSGIFGASTVTTAASAPSGLFGGTLTTSQPATGGLFGTLPIATSTSTPGLFGSSVISSSVPPITAANLFGAVTSSSSVTSTPVLFKATPASTNQGLFGSTTSTAGLFNTTASSVPTSTKESVLYIYFYNAAYLTATIVSSTSSGTIFGQVSSAAINSTPSLSLGLGPKPATTTTVTGGLFSNNKPAVGVLSAPSSTAPTISILKTDKPLLFGELEQMIQKMTMEVTSQERLFLNQALEINAYDRVIRRNQDKIFAANKELLELEESRDRLNHNLAFIDEQQRELETMVVDLEKKLGLPDWTDSARGFPLDMTCATPADEQRRMM</sequence>
<dbReference type="InterPro" id="IPR036736">
    <property type="entry name" value="ACP-like_sf"/>
</dbReference>
<protein>
    <submittedName>
        <fullName evidence="5">Carrier domain-containing protein</fullName>
    </submittedName>
</protein>
<dbReference type="GO" id="GO:0005737">
    <property type="term" value="C:cytoplasm"/>
    <property type="evidence" value="ECO:0007669"/>
    <property type="project" value="TreeGrafter"/>
</dbReference>
<dbReference type="Pfam" id="PF00501">
    <property type="entry name" value="AMP-binding"/>
    <property type="match status" value="1"/>
</dbReference>
<keyword evidence="4" id="KW-1185">Reference proteome</keyword>
<dbReference type="InterPro" id="IPR042099">
    <property type="entry name" value="ANL_N_sf"/>
</dbReference>
<dbReference type="GO" id="GO:0031177">
    <property type="term" value="F:phosphopantetheine binding"/>
    <property type="evidence" value="ECO:0007669"/>
    <property type="project" value="TreeGrafter"/>
</dbReference>